<dbReference type="Gene3D" id="3.90.1150.10">
    <property type="entry name" value="Aspartate Aminotransferase, domain 1"/>
    <property type="match status" value="1"/>
</dbReference>
<dbReference type="InterPro" id="IPR015422">
    <property type="entry name" value="PyrdxlP-dep_Trfase_small"/>
</dbReference>
<dbReference type="RefSeq" id="WP_073066928.1">
    <property type="nucleotide sequence ID" value="NZ_FRCK01000007.1"/>
</dbReference>
<keyword evidence="4 8" id="KW-0456">Lyase</keyword>
<dbReference type="InterPro" id="IPR051798">
    <property type="entry name" value="Class-II_PLP-Dep_Aminotrans"/>
</dbReference>
<dbReference type="OrthoDB" id="3224382at2"/>
<keyword evidence="3" id="KW-0663">Pyridoxal phosphate</keyword>
<protein>
    <recommendedName>
        <fullName evidence="2">cysteine-S-conjugate beta-lyase</fullName>
        <ecNumber evidence="2">4.4.1.13</ecNumber>
    </recommendedName>
</protein>
<dbReference type="STRING" id="53463.SAMN05444389_10724"/>
<dbReference type="InterPro" id="IPR027619">
    <property type="entry name" value="C-S_lyase_PatB-like"/>
</dbReference>
<dbReference type="CDD" id="cd00609">
    <property type="entry name" value="AAT_like"/>
    <property type="match status" value="1"/>
</dbReference>
<dbReference type="EC" id="4.4.1.13" evidence="2"/>
<dbReference type="PANTHER" id="PTHR43525">
    <property type="entry name" value="PROTEIN MALY"/>
    <property type="match status" value="1"/>
</dbReference>
<name>A0A1M7HV85_9RHOB</name>
<reference evidence="9" key="1">
    <citation type="submission" date="2016-11" db="EMBL/GenBank/DDBJ databases">
        <authorList>
            <person name="Varghese N."/>
            <person name="Submissions S."/>
        </authorList>
    </citation>
    <scope>NUCLEOTIDE SEQUENCE [LARGE SCALE GENOMIC DNA]</scope>
    <source>
        <strain evidence="9">DSM 6637</strain>
    </source>
</reference>
<feature type="domain" description="Aminotransferase class I/classII large" evidence="7">
    <location>
        <begin position="86"/>
        <end position="399"/>
    </location>
</feature>
<proteinExistence type="inferred from homology"/>
<dbReference type="SUPFAM" id="SSF53383">
    <property type="entry name" value="PLP-dependent transferases"/>
    <property type="match status" value="1"/>
</dbReference>
<dbReference type="InterPro" id="IPR015421">
    <property type="entry name" value="PyrdxlP-dep_Trfase_major"/>
</dbReference>
<dbReference type="Pfam" id="PF00155">
    <property type="entry name" value="Aminotran_1_2"/>
    <property type="match status" value="1"/>
</dbReference>
<evidence type="ECO:0000256" key="2">
    <source>
        <dbReference type="ARBA" id="ARBA00012224"/>
    </source>
</evidence>
<dbReference type="Gene3D" id="3.40.640.10">
    <property type="entry name" value="Type I PLP-dependent aspartate aminotransferase-like (Major domain)"/>
    <property type="match status" value="1"/>
</dbReference>
<evidence type="ECO:0000259" key="7">
    <source>
        <dbReference type="Pfam" id="PF00155"/>
    </source>
</evidence>
<evidence type="ECO:0000313" key="9">
    <source>
        <dbReference type="Proteomes" id="UP000184444"/>
    </source>
</evidence>
<dbReference type="Proteomes" id="UP000184444">
    <property type="component" value="Unassembled WGS sequence"/>
</dbReference>
<dbReference type="GO" id="GO:0047804">
    <property type="term" value="F:cysteine-S-conjugate beta-lyase activity"/>
    <property type="evidence" value="ECO:0007669"/>
    <property type="project" value="UniProtKB-EC"/>
</dbReference>
<evidence type="ECO:0000256" key="5">
    <source>
        <dbReference type="ARBA" id="ARBA00037974"/>
    </source>
</evidence>
<dbReference type="InterPro" id="IPR004839">
    <property type="entry name" value="Aminotransferase_I/II_large"/>
</dbReference>
<gene>
    <name evidence="8" type="ORF">SAMN05444389_10724</name>
</gene>
<dbReference type="GO" id="GO:0030170">
    <property type="term" value="F:pyridoxal phosphate binding"/>
    <property type="evidence" value="ECO:0007669"/>
    <property type="project" value="InterPro"/>
</dbReference>
<comment type="cofactor">
    <cofactor evidence="1">
        <name>pyridoxal 5'-phosphate</name>
        <dbReference type="ChEBI" id="CHEBI:597326"/>
    </cofactor>
</comment>
<accession>A0A1M7HV85</accession>
<dbReference type="PANTHER" id="PTHR43525:SF1">
    <property type="entry name" value="PROTEIN MALY"/>
    <property type="match status" value="1"/>
</dbReference>
<evidence type="ECO:0000256" key="6">
    <source>
        <dbReference type="SAM" id="MobiDB-lite"/>
    </source>
</evidence>
<comment type="similarity">
    <text evidence="5">Belongs to the class-II pyridoxal-phosphate-dependent aminotransferase family. MalY/PatB cystathionine beta-lyase subfamily.</text>
</comment>
<evidence type="ECO:0000256" key="1">
    <source>
        <dbReference type="ARBA" id="ARBA00001933"/>
    </source>
</evidence>
<dbReference type="AlphaFoldDB" id="A0A1M7HV85"/>
<organism evidence="8 9">
    <name type="scientific">Paracoccus solventivorans</name>
    <dbReference type="NCBI Taxonomy" id="53463"/>
    <lineage>
        <taxon>Bacteria</taxon>
        <taxon>Pseudomonadati</taxon>
        <taxon>Pseudomonadota</taxon>
        <taxon>Alphaproteobacteria</taxon>
        <taxon>Rhodobacterales</taxon>
        <taxon>Paracoccaceae</taxon>
        <taxon>Paracoccus</taxon>
    </lineage>
</organism>
<dbReference type="NCBIfam" id="TIGR04350">
    <property type="entry name" value="C_S_lyase_PatB"/>
    <property type="match status" value="1"/>
</dbReference>
<dbReference type="EMBL" id="FRCK01000007">
    <property type="protein sequence ID" value="SHM32253.1"/>
    <property type="molecule type" value="Genomic_DNA"/>
</dbReference>
<evidence type="ECO:0000256" key="3">
    <source>
        <dbReference type="ARBA" id="ARBA00022898"/>
    </source>
</evidence>
<dbReference type="InterPro" id="IPR015424">
    <property type="entry name" value="PyrdxlP-dep_Trfase"/>
</dbReference>
<sequence length="407" mass="44393">MTPQNRPVHAESDFPAPDFDTPIERRGTMSNKWDDMAHVFGLEAPDALPMWVADMDFAAPVGVRRALERTVAHGVYGYPGENAPYLDAIRWWMRTRHHWQVGREDILTVHGLVNGTALAVDAFTQPGEAVALMTPVYHAFARVIKAAGREVTELPLALRDGQYALDWQGWTARLSGREKMLILCSPHNPGGRVWSADELREIADFCHERDLILVSDEIHHDLVLPGAPRHIVTVLAAPDIADRLVTLTAATKTFNIAGAHTGNAIITDPGLRQRYVARMMALGISPGLFGLPMVTAAYSPEGAAWVDALTGYIAGNAEIFDRGLAGIPGVRPMQLQATYLSWVDFTATGMAPAELHRRIEQGARIAANHGESFGLGGAGHMRFNLATPRARVVEAVGRLQAAFADLQ</sequence>
<feature type="region of interest" description="Disordered" evidence="6">
    <location>
        <begin position="1"/>
        <end position="24"/>
    </location>
</feature>
<evidence type="ECO:0000313" key="8">
    <source>
        <dbReference type="EMBL" id="SHM32253.1"/>
    </source>
</evidence>
<evidence type="ECO:0000256" key="4">
    <source>
        <dbReference type="ARBA" id="ARBA00023239"/>
    </source>
</evidence>
<keyword evidence="9" id="KW-1185">Reference proteome</keyword>